<keyword evidence="2 5" id="KW-0812">Transmembrane</keyword>
<keyword evidence="1 5" id="KW-1003">Cell membrane</keyword>
<keyword evidence="4 5" id="KW-0472">Membrane</keyword>
<evidence type="ECO:0000256" key="2">
    <source>
        <dbReference type="ARBA" id="ARBA00022692"/>
    </source>
</evidence>
<organism evidence="7 8">
    <name type="scientific">Alteromonas confluentis</name>
    <dbReference type="NCBI Taxonomy" id="1656094"/>
    <lineage>
        <taxon>Bacteria</taxon>
        <taxon>Pseudomonadati</taxon>
        <taxon>Pseudomonadota</taxon>
        <taxon>Gammaproteobacteria</taxon>
        <taxon>Alteromonadales</taxon>
        <taxon>Alteromonadaceae</taxon>
        <taxon>Alteromonas/Salinimonas group</taxon>
        <taxon>Alteromonas</taxon>
    </lineage>
</organism>
<comment type="function">
    <text evidence="5">Involved in the assembly of lipopolysaccharide (LPS).</text>
</comment>
<dbReference type="GO" id="GO:0008653">
    <property type="term" value="P:lipopolysaccharide metabolic process"/>
    <property type="evidence" value="ECO:0007669"/>
    <property type="project" value="InterPro"/>
</dbReference>
<dbReference type="STRING" id="1656094.BFC18_00965"/>
<evidence type="ECO:0000313" key="7">
    <source>
        <dbReference type="EMBL" id="OFC68654.1"/>
    </source>
</evidence>
<dbReference type="RefSeq" id="WP_070127693.1">
    <property type="nucleotide sequence ID" value="NZ_MDHN01000045.1"/>
</dbReference>
<proteinExistence type="inferred from homology"/>
<dbReference type="Proteomes" id="UP000175691">
    <property type="component" value="Unassembled WGS sequence"/>
</dbReference>
<dbReference type="InterPro" id="IPR032906">
    <property type="entry name" value="LapA"/>
</dbReference>
<feature type="domain" description="Lipopolysaccharide assembly protein A" evidence="6">
    <location>
        <begin position="23"/>
        <end position="84"/>
    </location>
</feature>
<comment type="caution">
    <text evidence="5">Lacks conserved residue(s) required for the propagation of feature annotation.</text>
</comment>
<evidence type="ECO:0000256" key="1">
    <source>
        <dbReference type="ARBA" id="ARBA00022475"/>
    </source>
</evidence>
<dbReference type="GO" id="GO:0005886">
    <property type="term" value="C:plasma membrane"/>
    <property type="evidence" value="ECO:0007669"/>
    <property type="project" value="UniProtKB-SubCell"/>
</dbReference>
<comment type="similarity">
    <text evidence="5">Belongs to the LapA family.</text>
</comment>
<dbReference type="Pfam" id="PF06305">
    <property type="entry name" value="LapA_dom"/>
    <property type="match status" value="1"/>
</dbReference>
<evidence type="ECO:0000259" key="6">
    <source>
        <dbReference type="Pfam" id="PF06305"/>
    </source>
</evidence>
<feature type="transmembrane region" description="Helical" evidence="5">
    <location>
        <begin position="43"/>
        <end position="67"/>
    </location>
</feature>
<evidence type="ECO:0000256" key="5">
    <source>
        <dbReference type="HAMAP-Rule" id="MF_01948"/>
    </source>
</evidence>
<dbReference type="EMBL" id="MDHN01000045">
    <property type="protein sequence ID" value="OFC68654.1"/>
    <property type="molecule type" value="Genomic_DNA"/>
</dbReference>
<keyword evidence="3 5" id="KW-1133">Transmembrane helix</keyword>
<gene>
    <name evidence="5" type="primary">lapA</name>
    <name evidence="7" type="ORF">BFC18_00965</name>
</gene>
<name>A0A1E7Z5I8_9ALTE</name>
<comment type="caution">
    <text evidence="7">The sequence shown here is derived from an EMBL/GenBank/DDBJ whole genome shotgun (WGS) entry which is preliminary data.</text>
</comment>
<accession>A0A1E7Z5I8</accession>
<sequence length="84" mass="9271">MKGIITLLVIVFLLVMAFAIGSQNETLVTVNYLIAQSELRMSTLIAVTLSIGILIGLLMMLLSWLSLRVQLVAVRGRLRKATKE</sequence>
<dbReference type="AlphaFoldDB" id="A0A1E7Z5I8"/>
<evidence type="ECO:0000256" key="3">
    <source>
        <dbReference type="ARBA" id="ARBA00022989"/>
    </source>
</evidence>
<reference evidence="7 8" key="1">
    <citation type="submission" date="2016-08" db="EMBL/GenBank/DDBJ databases">
        <authorList>
            <person name="Seilhamer J.J."/>
        </authorList>
    </citation>
    <scope>NUCLEOTIDE SEQUENCE [LARGE SCALE GENOMIC DNA]</scope>
    <source>
        <strain evidence="7 8">KCTC 42603</strain>
    </source>
</reference>
<dbReference type="HAMAP" id="MF_01948">
    <property type="entry name" value="LPS_assembly_LapA"/>
    <property type="match status" value="1"/>
</dbReference>
<evidence type="ECO:0000256" key="4">
    <source>
        <dbReference type="ARBA" id="ARBA00023136"/>
    </source>
</evidence>
<keyword evidence="5" id="KW-0997">Cell inner membrane</keyword>
<evidence type="ECO:0000313" key="8">
    <source>
        <dbReference type="Proteomes" id="UP000175691"/>
    </source>
</evidence>
<keyword evidence="8" id="KW-1185">Reference proteome</keyword>
<dbReference type="OrthoDB" id="7064015at2"/>
<comment type="subcellular location">
    <subcellularLocation>
        <location evidence="5">Cell inner membrane</location>
        <topology evidence="5">Single-pass membrane protein</topology>
    </subcellularLocation>
</comment>
<protein>
    <recommendedName>
        <fullName evidence="5">Probable lipopolysaccharide assembly protein A</fullName>
    </recommendedName>
</protein>
<dbReference type="InterPro" id="IPR010445">
    <property type="entry name" value="LapA_dom"/>
</dbReference>